<dbReference type="AlphaFoldDB" id="A0AAD5PHM1"/>
<gene>
    <name evidence="1" type="ORF">BDA99DRAFT_556558</name>
</gene>
<dbReference type="Gene3D" id="1.10.150.240">
    <property type="entry name" value="Putative phosphatase, domain 2"/>
    <property type="match status" value="1"/>
</dbReference>
<protein>
    <submittedName>
        <fullName evidence="1">HAD-like domain-containing protein</fullName>
    </submittedName>
</protein>
<dbReference type="SFLD" id="SFLDG01129">
    <property type="entry name" value="C1.5:_HAD__Beta-PGM__Phosphata"/>
    <property type="match status" value="1"/>
</dbReference>
<dbReference type="PANTHER" id="PTHR43481">
    <property type="entry name" value="FRUCTOSE-1-PHOSPHATE PHOSPHATASE"/>
    <property type="match status" value="1"/>
</dbReference>
<dbReference type="EMBL" id="JAIXMP010000005">
    <property type="protein sequence ID" value="KAI9272975.1"/>
    <property type="molecule type" value="Genomic_DNA"/>
</dbReference>
<dbReference type="SFLD" id="SFLDG01135">
    <property type="entry name" value="C1.5.6:_HAD__Beta-PGM__Phospha"/>
    <property type="match status" value="1"/>
</dbReference>
<dbReference type="CDD" id="cd07527">
    <property type="entry name" value="HAD_ScGPP-like"/>
    <property type="match status" value="1"/>
</dbReference>
<name>A0AAD5PHM1_9FUNG</name>
<sequence>MSLLSKKILRAQGFIFDLDGTLIDTTPLVEAFWRQFALENDLDAEKILSTSHGRRTIETIAEWVPHKATLEYAEEFEGKLAQNTEGLSVLPGVTALLEKIPLGRMGICTSGNKKMAQTRLTQCGMPIPTVMATGDTVTTGKPDPEGYLTSARALGIDPRDCVVFEDAPAGVKAAKSAGMQCVGCLTSHTAEQLKEAGVDYIVPLLTEVDIEIMADGSFEVILTNPQ</sequence>
<dbReference type="InterPro" id="IPR023198">
    <property type="entry name" value="PGP-like_dom2"/>
</dbReference>
<evidence type="ECO:0000313" key="1">
    <source>
        <dbReference type="EMBL" id="KAI9272975.1"/>
    </source>
</evidence>
<dbReference type="Pfam" id="PF00702">
    <property type="entry name" value="Hydrolase"/>
    <property type="match status" value="1"/>
</dbReference>
<proteinExistence type="predicted"/>
<dbReference type="InterPro" id="IPR006439">
    <property type="entry name" value="HAD-SF_hydro_IA"/>
</dbReference>
<organism evidence="1 2">
    <name type="scientific">Phascolomyces articulosus</name>
    <dbReference type="NCBI Taxonomy" id="60185"/>
    <lineage>
        <taxon>Eukaryota</taxon>
        <taxon>Fungi</taxon>
        <taxon>Fungi incertae sedis</taxon>
        <taxon>Mucoromycota</taxon>
        <taxon>Mucoromycotina</taxon>
        <taxon>Mucoromycetes</taxon>
        <taxon>Mucorales</taxon>
        <taxon>Lichtheimiaceae</taxon>
        <taxon>Phascolomyces</taxon>
    </lineage>
</organism>
<dbReference type="NCBIfam" id="TIGR01549">
    <property type="entry name" value="HAD-SF-IA-v1"/>
    <property type="match status" value="1"/>
</dbReference>
<comment type="caution">
    <text evidence="1">The sequence shown here is derived from an EMBL/GenBank/DDBJ whole genome shotgun (WGS) entry which is preliminary data.</text>
</comment>
<keyword evidence="2" id="KW-1185">Reference proteome</keyword>
<dbReference type="Proteomes" id="UP001209540">
    <property type="component" value="Unassembled WGS sequence"/>
</dbReference>
<dbReference type="NCBIfam" id="TIGR01509">
    <property type="entry name" value="HAD-SF-IA-v3"/>
    <property type="match status" value="1"/>
</dbReference>
<dbReference type="SFLD" id="SFLDS00003">
    <property type="entry name" value="Haloacid_Dehalogenase"/>
    <property type="match status" value="1"/>
</dbReference>
<reference evidence="1" key="2">
    <citation type="submission" date="2023-02" db="EMBL/GenBank/DDBJ databases">
        <authorList>
            <consortium name="DOE Joint Genome Institute"/>
            <person name="Mondo S.J."/>
            <person name="Chang Y."/>
            <person name="Wang Y."/>
            <person name="Ahrendt S."/>
            <person name="Andreopoulos W."/>
            <person name="Barry K."/>
            <person name="Beard J."/>
            <person name="Benny G.L."/>
            <person name="Blankenship S."/>
            <person name="Bonito G."/>
            <person name="Cuomo C."/>
            <person name="Desiro A."/>
            <person name="Gervers K.A."/>
            <person name="Hundley H."/>
            <person name="Kuo A."/>
            <person name="LaButti K."/>
            <person name="Lang B.F."/>
            <person name="Lipzen A."/>
            <person name="O'Donnell K."/>
            <person name="Pangilinan J."/>
            <person name="Reynolds N."/>
            <person name="Sandor L."/>
            <person name="Smith M.W."/>
            <person name="Tsang A."/>
            <person name="Grigoriev I.V."/>
            <person name="Stajich J.E."/>
            <person name="Spatafora J.W."/>
        </authorList>
    </citation>
    <scope>NUCLEOTIDE SEQUENCE</scope>
    <source>
        <strain evidence="1">RSA 2281</strain>
    </source>
</reference>
<dbReference type="GO" id="GO:0050308">
    <property type="term" value="F:sugar-phosphatase activity"/>
    <property type="evidence" value="ECO:0007669"/>
    <property type="project" value="TreeGrafter"/>
</dbReference>
<reference evidence="1" key="1">
    <citation type="journal article" date="2022" name="IScience">
        <title>Evolution of zygomycete secretomes and the origins of terrestrial fungal ecologies.</title>
        <authorList>
            <person name="Chang Y."/>
            <person name="Wang Y."/>
            <person name="Mondo S."/>
            <person name="Ahrendt S."/>
            <person name="Andreopoulos W."/>
            <person name="Barry K."/>
            <person name="Beard J."/>
            <person name="Benny G.L."/>
            <person name="Blankenship S."/>
            <person name="Bonito G."/>
            <person name="Cuomo C."/>
            <person name="Desiro A."/>
            <person name="Gervers K.A."/>
            <person name="Hundley H."/>
            <person name="Kuo A."/>
            <person name="LaButti K."/>
            <person name="Lang B.F."/>
            <person name="Lipzen A."/>
            <person name="O'Donnell K."/>
            <person name="Pangilinan J."/>
            <person name="Reynolds N."/>
            <person name="Sandor L."/>
            <person name="Smith M.E."/>
            <person name="Tsang A."/>
            <person name="Grigoriev I.V."/>
            <person name="Stajich J.E."/>
            <person name="Spatafora J.W."/>
        </authorList>
    </citation>
    <scope>NUCLEOTIDE SEQUENCE</scope>
    <source>
        <strain evidence="1">RSA 2281</strain>
    </source>
</reference>
<dbReference type="Gene3D" id="3.40.50.1000">
    <property type="entry name" value="HAD superfamily/HAD-like"/>
    <property type="match status" value="1"/>
</dbReference>
<accession>A0AAD5PHM1</accession>
<dbReference type="InterPro" id="IPR036412">
    <property type="entry name" value="HAD-like_sf"/>
</dbReference>
<dbReference type="SUPFAM" id="SSF56784">
    <property type="entry name" value="HAD-like"/>
    <property type="match status" value="1"/>
</dbReference>
<dbReference type="InterPro" id="IPR051806">
    <property type="entry name" value="HAD-like_SPP"/>
</dbReference>
<evidence type="ECO:0000313" key="2">
    <source>
        <dbReference type="Proteomes" id="UP001209540"/>
    </source>
</evidence>
<dbReference type="InterPro" id="IPR023214">
    <property type="entry name" value="HAD_sf"/>
</dbReference>
<dbReference type="PANTHER" id="PTHR43481:SF4">
    <property type="entry name" value="GLYCEROL-1-PHOSPHATE PHOSPHOHYDROLASE 1-RELATED"/>
    <property type="match status" value="1"/>
</dbReference>